<dbReference type="EMBL" id="OIVN01000080">
    <property type="protein sequence ID" value="SPC73859.1"/>
    <property type="molecule type" value="Genomic_DNA"/>
</dbReference>
<proteinExistence type="predicted"/>
<evidence type="ECO:0000313" key="1">
    <source>
        <dbReference type="EMBL" id="SPC73859.1"/>
    </source>
</evidence>
<reference evidence="1" key="1">
    <citation type="submission" date="2018-02" db="EMBL/GenBank/DDBJ databases">
        <authorList>
            <person name="Cohen D.B."/>
            <person name="Kent A.D."/>
        </authorList>
    </citation>
    <scope>NUCLEOTIDE SEQUENCE</scope>
</reference>
<protein>
    <submittedName>
        <fullName evidence="1">Uncharacterized protein</fullName>
    </submittedName>
</protein>
<dbReference type="AlphaFoldDB" id="A0A2N9EH27"/>
<gene>
    <name evidence="1" type="ORF">FSB_LOCUS1741</name>
</gene>
<accession>A0A2N9EH27</accession>
<sequence length="168" mass="18902">MASTKFEVEPFDGKSNFRLWPSTVKDILVQQGLIKALYRKSTKLATMSDVEWEELEMKAISSICLCLAPEERLTTQLSSVETKIEEEDHALLLLSSLPSSYGTNEILKLEKVTKILSETEKVKKPMNNSDAGAFVVKSDSIVVGMGRMRRIMGRSQDQNLDQGRILMM</sequence>
<name>A0A2N9EH27_FAGSY</name>
<organism evidence="1">
    <name type="scientific">Fagus sylvatica</name>
    <name type="common">Beechnut</name>
    <dbReference type="NCBI Taxonomy" id="28930"/>
    <lineage>
        <taxon>Eukaryota</taxon>
        <taxon>Viridiplantae</taxon>
        <taxon>Streptophyta</taxon>
        <taxon>Embryophyta</taxon>
        <taxon>Tracheophyta</taxon>
        <taxon>Spermatophyta</taxon>
        <taxon>Magnoliopsida</taxon>
        <taxon>eudicotyledons</taxon>
        <taxon>Gunneridae</taxon>
        <taxon>Pentapetalae</taxon>
        <taxon>rosids</taxon>
        <taxon>fabids</taxon>
        <taxon>Fagales</taxon>
        <taxon>Fagaceae</taxon>
        <taxon>Fagus</taxon>
    </lineage>
</organism>